<keyword evidence="2" id="KW-1185">Reference proteome</keyword>
<protein>
    <submittedName>
        <fullName evidence="1">Uncharacterized protein</fullName>
    </submittedName>
</protein>
<name>A0ABP0MYS5_9DINO</name>
<evidence type="ECO:0000313" key="1">
    <source>
        <dbReference type="EMBL" id="CAK9056641.1"/>
    </source>
</evidence>
<sequence>MAPDLRIGKSKSGSQLTSHSVDAFLSMLYEGIAETLPDRFVRRGRAAASDDPEWDVEPEDCDLEDLSNFLDRPGKGSVWESFVPSDKKITKYLDPGTVSDLYTQYEATRGMFGATAVSYSTFLRIYKERWQDVLKFRQRSMFSQCEPCFHFKSDLSNPSLTMEQKLGVLVEYRRHLASQYSDRCIVWNLQELALDPMSDIIVMMTDGMDQAKFRLPRDPKLRASASLSSVVRPKLTVHGLRVFDLPEQLAGKIDPGSWHGNNHTDAFKQQCFKLALLIHQAYGQPYDKAVQYLKDVKVEKAAGPGPSPSKKMATEMEKKLKNLPGDTTLLKEIINSLLMFTEDGGNLDCLHPAQLVLDCLRGESKDAYMDQLQGWYDAYSSARGMASRIFKPIDKCV</sequence>
<evidence type="ECO:0000313" key="2">
    <source>
        <dbReference type="Proteomes" id="UP001642484"/>
    </source>
</evidence>
<proteinExistence type="predicted"/>
<reference evidence="1 2" key="1">
    <citation type="submission" date="2024-02" db="EMBL/GenBank/DDBJ databases">
        <authorList>
            <person name="Chen Y."/>
            <person name="Shah S."/>
            <person name="Dougan E. K."/>
            <person name="Thang M."/>
            <person name="Chan C."/>
        </authorList>
    </citation>
    <scope>NUCLEOTIDE SEQUENCE [LARGE SCALE GENOMIC DNA]</scope>
</reference>
<gene>
    <name evidence="1" type="ORF">CCMP2556_LOCUS28050</name>
</gene>
<dbReference type="Proteomes" id="UP001642484">
    <property type="component" value="Unassembled WGS sequence"/>
</dbReference>
<comment type="caution">
    <text evidence="1">The sequence shown here is derived from an EMBL/GenBank/DDBJ whole genome shotgun (WGS) entry which is preliminary data.</text>
</comment>
<dbReference type="EMBL" id="CAXAMN010020802">
    <property type="protein sequence ID" value="CAK9056641.1"/>
    <property type="molecule type" value="Genomic_DNA"/>
</dbReference>
<accession>A0ABP0MYS5</accession>
<organism evidence="1 2">
    <name type="scientific">Durusdinium trenchii</name>
    <dbReference type="NCBI Taxonomy" id="1381693"/>
    <lineage>
        <taxon>Eukaryota</taxon>
        <taxon>Sar</taxon>
        <taxon>Alveolata</taxon>
        <taxon>Dinophyceae</taxon>
        <taxon>Suessiales</taxon>
        <taxon>Symbiodiniaceae</taxon>
        <taxon>Durusdinium</taxon>
    </lineage>
</organism>